<dbReference type="AlphaFoldDB" id="A0AAE0NDQ8"/>
<reference evidence="3" key="1">
    <citation type="journal article" date="2023" name="Mol. Phylogenet. Evol.">
        <title>Genome-scale phylogeny and comparative genomics of the fungal order Sordariales.</title>
        <authorList>
            <person name="Hensen N."/>
            <person name="Bonometti L."/>
            <person name="Westerberg I."/>
            <person name="Brannstrom I.O."/>
            <person name="Guillou S."/>
            <person name="Cros-Aarteil S."/>
            <person name="Calhoun S."/>
            <person name="Haridas S."/>
            <person name="Kuo A."/>
            <person name="Mondo S."/>
            <person name="Pangilinan J."/>
            <person name="Riley R."/>
            <person name="LaButti K."/>
            <person name="Andreopoulos B."/>
            <person name="Lipzen A."/>
            <person name="Chen C."/>
            <person name="Yan M."/>
            <person name="Daum C."/>
            <person name="Ng V."/>
            <person name="Clum A."/>
            <person name="Steindorff A."/>
            <person name="Ohm R.A."/>
            <person name="Martin F."/>
            <person name="Silar P."/>
            <person name="Natvig D.O."/>
            <person name="Lalanne C."/>
            <person name="Gautier V."/>
            <person name="Ament-Velasquez S.L."/>
            <person name="Kruys A."/>
            <person name="Hutchinson M.I."/>
            <person name="Powell A.J."/>
            <person name="Barry K."/>
            <person name="Miller A.N."/>
            <person name="Grigoriev I.V."/>
            <person name="Debuchy R."/>
            <person name="Gladieux P."/>
            <person name="Hiltunen Thoren M."/>
            <person name="Johannesson H."/>
        </authorList>
    </citation>
    <scope>NUCLEOTIDE SEQUENCE</scope>
    <source>
        <strain evidence="3">CBS 958.72</strain>
    </source>
</reference>
<keyword evidence="2" id="KW-1133">Transmembrane helix</keyword>
<organism evidence="3 4">
    <name type="scientific">Lasiosphaeria ovina</name>
    <dbReference type="NCBI Taxonomy" id="92902"/>
    <lineage>
        <taxon>Eukaryota</taxon>
        <taxon>Fungi</taxon>
        <taxon>Dikarya</taxon>
        <taxon>Ascomycota</taxon>
        <taxon>Pezizomycotina</taxon>
        <taxon>Sordariomycetes</taxon>
        <taxon>Sordariomycetidae</taxon>
        <taxon>Sordariales</taxon>
        <taxon>Lasiosphaeriaceae</taxon>
        <taxon>Lasiosphaeria</taxon>
    </lineage>
</organism>
<sequence>MAHFYKVDFGVHHDDVSSAGLRCLSSIPKNWNRNPSTGQPNQRHSSLFLSLTLGLLDTSQHCLHGLRPLPARVMPSKSSKSKAKHHGQHSSTSRASQKVNDAKVKPSHKETKSSTPTSQPLVPYRGNPSPNQELIWKTMKNGNNLIYPNITTIAVVPPDDVTPLKQMVEKEKDKKGFKSNVIVTVPEQLQCKLDAVAKAFVKNGGKNGELYILVSSAIRTVAYHISSAIRKATVGPCAGGGQGELRIDSRSTYCNSRTYAWDNRPESIRKHNRNITHMPGCYWNLEDVTQEAKGLLRQSFIRTPDIEESKLNEVKAGVAEMRDKNMPSQDTPGWLERWRAIVTIAFGAIGGGAAGFYGFCAYSSSGILLTGPAGLSISIGHKNFLAGGGGMATFGTAIAAGALAYFIPWDKVFAFLREAFKKVWEAVRDVIAWVWDKIKSLPASLMSFFT</sequence>
<dbReference type="EMBL" id="JAULSN010000002">
    <property type="protein sequence ID" value="KAK3379619.1"/>
    <property type="molecule type" value="Genomic_DNA"/>
</dbReference>
<comment type="caution">
    <text evidence="3">The sequence shown here is derived from an EMBL/GenBank/DDBJ whole genome shotgun (WGS) entry which is preliminary data.</text>
</comment>
<reference evidence="3" key="2">
    <citation type="submission" date="2023-06" db="EMBL/GenBank/DDBJ databases">
        <authorList>
            <consortium name="Lawrence Berkeley National Laboratory"/>
            <person name="Haridas S."/>
            <person name="Hensen N."/>
            <person name="Bonometti L."/>
            <person name="Westerberg I."/>
            <person name="Brannstrom I.O."/>
            <person name="Guillou S."/>
            <person name="Cros-Aarteil S."/>
            <person name="Calhoun S."/>
            <person name="Kuo A."/>
            <person name="Mondo S."/>
            <person name="Pangilinan J."/>
            <person name="Riley R."/>
            <person name="Labutti K."/>
            <person name="Andreopoulos B."/>
            <person name="Lipzen A."/>
            <person name="Chen C."/>
            <person name="Yanf M."/>
            <person name="Daum C."/>
            <person name="Ng V."/>
            <person name="Clum A."/>
            <person name="Steindorff A."/>
            <person name="Ohm R."/>
            <person name="Martin F."/>
            <person name="Silar P."/>
            <person name="Natvig D."/>
            <person name="Lalanne C."/>
            <person name="Gautier V."/>
            <person name="Ament-Velasquez S.L."/>
            <person name="Kruys A."/>
            <person name="Hutchinson M.I."/>
            <person name="Powell A.J."/>
            <person name="Barry K."/>
            <person name="Miller A.N."/>
            <person name="Grigoriev I.V."/>
            <person name="Debuchy R."/>
            <person name="Gladieux P."/>
            <person name="Thoren M.H."/>
            <person name="Johannesson H."/>
        </authorList>
    </citation>
    <scope>NUCLEOTIDE SEQUENCE</scope>
    <source>
        <strain evidence="3">CBS 958.72</strain>
    </source>
</reference>
<feature type="compositionally biased region" description="Basic and acidic residues" evidence="1">
    <location>
        <begin position="100"/>
        <end position="112"/>
    </location>
</feature>
<feature type="transmembrane region" description="Helical" evidence="2">
    <location>
        <begin position="340"/>
        <end position="364"/>
    </location>
</feature>
<proteinExistence type="predicted"/>
<feature type="transmembrane region" description="Helical" evidence="2">
    <location>
        <begin position="384"/>
        <end position="407"/>
    </location>
</feature>
<keyword evidence="2" id="KW-0472">Membrane</keyword>
<evidence type="ECO:0000256" key="2">
    <source>
        <dbReference type="SAM" id="Phobius"/>
    </source>
</evidence>
<protein>
    <submittedName>
        <fullName evidence="3">Uncharacterized protein</fullName>
    </submittedName>
</protein>
<dbReference type="Proteomes" id="UP001287356">
    <property type="component" value="Unassembled WGS sequence"/>
</dbReference>
<keyword evidence="2" id="KW-0812">Transmembrane</keyword>
<accession>A0AAE0NDQ8</accession>
<gene>
    <name evidence="3" type="ORF">B0T24DRAFT_164196</name>
</gene>
<evidence type="ECO:0000256" key="1">
    <source>
        <dbReference type="SAM" id="MobiDB-lite"/>
    </source>
</evidence>
<keyword evidence="4" id="KW-1185">Reference proteome</keyword>
<evidence type="ECO:0000313" key="3">
    <source>
        <dbReference type="EMBL" id="KAK3379619.1"/>
    </source>
</evidence>
<name>A0AAE0NDQ8_9PEZI</name>
<feature type="compositionally biased region" description="Basic residues" evidence="1">
    <location>
        <begin position="79"/>
        <end position="88"/>
    </location>
</feature>
<evidence type="ECO:0000313" key="4">
    <source>
        <dbReference type="Proteomes" id="UP001287356"/>
    </source>
</evidence>
<feature type="region of interest" description="Disordered" evidence="1">
    <location>
        <begin position="70"/>
        <end position="133"/>
    </location>
</feature>